<feature type="domain" description="HIT" evidence="3">
    <location>
        <begin position="13"/>
        <end position="118"/>
    </location>
</feature>
<reference evidence="5" key="1">
    <citation type="submission" date="2011-06" db="EMBL/GenBank/DDBJ databases">
        <title>Complete genome sequence of Paenibacillus mucilaginosus KNP414.</title>
        <authorList>
            <person name="Wang J."/>
            <person name="Hu S."/>
            <person name="Hu X."/>
            <person name="Zhang B."/>
            <person name="Dong D."/>
            <person name="Zhang S."/>
            <person name="Zhao K."/>
            <person name="Wu D."/>
        </authorList>
    </citation>
    <scope>NUCLEOTIDE SEQUENCE [LARGE SCALE GENOMIC DNA]</scope>
    <source>
        <strain evidence="5">KNP414</strain>
    </source>
</reference>
<dbReference type="PROSITE" id="PS51084">
    <property type="entry name" value="HIT_2"/>
    <property type="match status" value="1"/>
</dbReference>
<feature type="short sequence motif" description="Histidine triad motif" evidence="2">
    <location>
        <begin position="103"/>
        <end position="107"/>
    </location>
</feature>
<dbReference type="KEGG" id="pms:KNP414_03102"/>
<dbReference type="AlphaFoldDB" id="F8FB17"/>
<gene>
    <name evidence="4" type="ordered locus">KNP414_03102</name>
</gene>
<evidence type="ECO:0000313" key="5">
    <source>
        <dbReference type="Proteomes" id="UP000006620"/>
    </source>
</evidence>
<dbReference type="Proteomes" id="UP000006620">
    <property type="component" value="Chromosome"/>
</dbReference>
<organism evidence="4 5">
    <name type="scientific">Paenibacillus mucilaginosus (strain KNP414)</name>
    <dbReference type="NCBI Taxonomy" id="1036673"/>
    <lineage>
        <taxon>Bacteria</taxon>
        <taxon>Bacillati</taxon>
        <taxon>Bacillota</taxon>
        <taxon>Bacilli</taxon>
        <taxon>Bacillales</taxon>
        <taxon>Paenibacillaceae</taxon>
        <taxon>Paenibacillus</taxon>
    </lineage>
</organism>
<dbReference type="EMBL" id="CP002869">
    <property type="protein sequence ID" value="AEI41660.1"/>
    <property type="molecule type" value="Genomic_DNA"/>
</dbReference>
<feature type="active site" description="Tele-AMP-histidine intermediate" evidence="1">
    <location>
        <position position="107"/>
    </location>
</feature>
<evidence type="ECO:0000256" key="2">
    <source>
        <dbReference type="PROSITE-ProRule" id="PRU00464"/>
    </source>
</evidence>
<dbReference type="SUPFAM" id="SSF54197">
    <property type="entry name" value="HIT-like"/>
    <property type="match status" value="1"/>
</dbReference>
<dbReference type="InterPro" id="IPR001310">
    <property type="entry name" value="Histidine_triad_HIT"/>
</dbReference>
<evidence type="ECO:0000313" key="4">
    <source>
        <dbReference type="EMBL" id="AEI41660.1"/>
    </source>
</evidence>
<dbReference type="Pfam" id="PF01230">
    <property type="entry name" value="HIT"/>
    <property type="match status" value="1"/>
</dbReference>
<dbReference type="RefSeq" id="WP_013916819.1">
    <property type="nucleotide sequence ID" value="NC_015690.1"/>
</dbReference>
<dbReference type="Gene3D" id="3.30.428.10">
    <property type="entry name" value="HIT-like"/>
    <property type="match status" value="1"/>
</dbReference>
<evidence type="ECO:0000256" key="1">
    <source>
        <dbReference type="PIRSR" id="PIRSR601310-1"/>
    </source>
</evidence>
<dbReference type="PATRIC" id="fig|1036673.3.peg.2848"/>
<dbReference type="PANTHER" id="PTHR46648:SF1">
    <property type="entry name" value="ADENOSINE 5'-MONOPHOSPHORAMIDASE HNT1"/>
    <property type="match status" value="1"/>
</dbReference>
<dbReference type="PRINTS" id="PR00332">
    <property type="entry name" value="HISTRIAD"/>
</dbReference>
<sequence length="146" mass="16153">MERKQEETHASCLGCRLAGGQKPAEIVYEDERITALLDIAPLNGGHVLLLPKRHALDLDELPPEDLQALNETSVRIARVLKRMYAPDGITTMSNGGLFNDLGHVHLHVFPRYKGDGFGWREPAAPRGTDVPNRVIRGRLAELLASE</sequence>
<dbReference type="InterPro" id="IPR036265">
    <property type="entry name" value="HIT-like_sf"/>
</dbReference>
<dbReference type="GO" id="GO:0003824">
    <property type="term" value="F:catalytic activity"/>
    <property type="evidence" value="ECO:0007669"/>
    <property type="project" value="InterPro"/>
</dbReference>
<dbReference type="InterPro" id="IPR011146">
    <property type="entry name" value="HIT-like"/>
</dbReference>
<dbReference type="HOGENOM" id="CLU_056776_3_2_9"/>
<reference evidence="4 5" key="2">
    <citation type="journal article" date="2013" name="Genome Announc.">
        <title>Genome Sequence of Growth-Improving Paenibacillus mucilaginosus Strain KNP414.</title>
        <authorList>
            <person name="Lu J.J."/>
            <person name="Wang J.F."/>
            <person name="Hu X.F."/>
        </authorList>
    </citation>
    <scope>NUCLEOTIDE SEQUENCE [LARGE SCALE GENOMIC DNA]</scope>
    <source>
        <strain evidence="4 5">KNP414</strain>
    </source>
</reference>
<proteinExistence type="predicted"/>
<dbReference type="PANTHER" id="PTHR46648">
    <property type="entry name" value="HIT FAMILY PROTEIN 1"/>
    <property type="match status" value="1"/>
</dbReference>
<protein>
    <submittedName>
        <fullName evidence="4">Histidine triad (HIT) protein</fullName>
    </submittedName>
</protein>
<evidence type="ECO:0000259" key="3">
    <source>
        <dbReference type="PROSITE" id="PS51084"/>
    </source>
</evidence>
<accession>F8FB17</accession>
<dbReference type="GO" id="GO:0009117">
    <property type="term" value="P:nucleotide metabolic process"/>
    <property type="evidence" value="ECO:0007669"/>
    <property type="project" value="TreeGrafter"/>
</dbReference>
<name>F8FB17_PAEMK</name>